<dbReference type="PANTHER" id="PTHR21089">
    <property type="entry name" value="SHIKIMATE DEHYDROGENASE"/>
    <property type="match status" value="1"/>
</dbReference>
<evidence type="ECO:0000256" key="1">
    <source>
        <dbReference type="ARBA" id="ARBA00004871"/>
    </source>
</evidence>
<keyword evidence="4" id="KW-0808">Transferase</keyword>
<gene>
    <name evidence="4" type="ORF">AADG42_01075</name>
</gene>
<protein>
    <submittedName>
        <fullName evidence="4">ThiF family adenylyltransferase</fullName>
    </submittedName>
</protein>
<evidence type="ECO:0000313" key="4">
    <source>
        <dbReference type="EMBL" id="XAN05959.1"/>
    </source>
</evidence>
<dbReference type="InterPro" id="IPR036291">
    <property type="entry name" value="NAD(P)-bd_dom_sf"/>
</dbReference>
<feature type="domain" description="Shikimate dehydrogenase substrate binding N-terminal" evidence="3">
    <location>
        <begin position="13"/>
        <end position="94"/>
    </location>
</feature>
<dbReference type="InterPro" id="IPR022893">
    <property type="entry name" value="Shikimate_DH_fam"/>
</dbReference>
<dbReference type="SUPFAM" id="SSF53223">
    <property type="entry name" value="Aminoacid dehydrogenase-like, N-terminal domain"/>
    <property type="match status" value="1"/>
</dbReference>
<dbReference type="InterPro" id="IPR046346">
    <property type="entry name" value="Aminoacid_DH-like_N_sf"/>
</dbReference>
<dbReference type="SUPFAM" id="SSF51735">
    <property type="entry name" value="NAD(P)-binding Rossmann-fold domains"/>
    <property type="match status" value="1"/>
</dbReference>
<dbReference type="InterPro" id="IPR013708">
    <property type="entry name" value="Shikimate_DH-bd_N"/>
</dbReference>
<evidence type="ECO:0000256" key="2">
    <source>
        <dbReference type="ARBA" id="ARBA00023141"/>
    </source>
</evidence>
<keyword evidence="2" id="KW-0028">Amino-acid biosynthesis</keyword>
<proteinExistence type="predicted"/>
<dbReference type="Proteomes" id="UP001442841">
    <property type="component" value="Chromosome"/>
</dbReference>
<keyword evidence="2" id="KW-0057">Aromatic amino acid biosynthesis</keyword>
<evidence type="ECO:0000313" key="5">
    <source>
        <dbReference type="Proteomes" id="UP001442841"/>
    </source>
</evidence>
<name>A0ABZ3FMH3_9ACTN</name>
<dbReference type="RefSeq" id="WP_425307394.1">
    <property type="nucleotide sequence ID" value="NZ_CP154795.1"/>
</dbReference>
<dbReference type="CDD" id="cd01065">
    <property type="entry name" value="NAD_bind_Shikimate_DH"/>
    <property type="match status" value="1"/>
</dbReference>
<sequence>MLTGTTSLLLHIGWPTHSFKAPMIYNPWFESREIDAMVVPLGVKAPEFAAAFPALMKSGNVRGALVTMPHKVAVLDLVDEVRPSAAVAGAANAVAVEADGRLVADMFDGAGFVGGMRTGGHDPRGDSALVVGCGGVGSAIAASLAAAGVAELGLFDTRVEAMEGLAERLAAHYPELRITTGHRDPAGFGIVVNGTPLGMNPGDPMPVDVDRLAPGAFVGEVVMTEHVTPFLAAARARGCATQLGVDMLFEQIPAYLEFFGWEPPTAAELRSLARIPGLEAVVGGRG</sequence>
<dbReference type="Gene3D" id="3.40.50.720">
    <property type="entry name" value="NAD(P)-binding Rossmann-like Domain"/>
    <property type="match status" value="1"/>
</dbReference>
<accession>A0ABZ3FMH3</accession>
<dbReference type="Pfam" id="PF08501">
    <property type="entry name" value="Shikimate_dh_N"/>
    <property type="match status" value="1"/>
</dbReference>
<dbReference type="GO" id="GO:0016779">
    <property type="term" value="F:nucleotidyltransferase activity"/>
    <property type="evidence" value="ECO:0007669"/>
    <property type="project" value="UniProtKB-KW"/>
</dbReference>
<dbReference type="Gene3D" id="3.40.50.10860">
    <property type="entry name" value="Leucine Dehydrogenase, chain A, domain 1"/>
    <property type="match status" value="1"/>
</dbReference>
<dbReference type="EMBL" id="CP154795">
    <property type="protein sequence ID" value="XAN05959.1"/>
    <property type="molecule type" value="Genomic_DNA"/>
</dbReference>
<organism evidence="4 5">
    <name type="scientific">Ammonicoccus fulvus</name>
    <dbReference type="NCBI Taxonomy" id="3138240"/>
    <lineage>
        <taxon>Bacteria</taxon>
        <taxon>Bacillati</taxon>
        <taxon>Actinomycetota</taxon>
        <taxon>Actinomycetes</taxon>
        <taxon>Propionibacteriales</taxon>
        <taxon>Propionibacteriaceae</taxon>
        <taxon>Ammonicoccus</taxon>
    </lineage>
</organism>
<comment type="pathway">
    <text evidence="1">Metabolic intermediate biosynthesis; chorismate biosynthesis; chorismate from D-erythrose 4-phosphate and phosphoenolpyruvate: step 4/7.</text>
</comment>
<evidence type="ECO:0000259" key="3">
    <source>
        <dbReference type="Pfam" id="PF08501"/>
    </source>
</evidence>
<reference evidence="4 5" key="1">
    <citation type="submission" date="2024-04" db="EMBL/GenBank/DDBJ databases">
        <title>Isolation of an actinomycete strain from pig manure.</title>
        <authorList>
            <person name="Gong T."/>
            <person name="Yu Z."/>
            <person name="An M."/>
            <person name="Wei C."/>
            <person name="Yang W."/>
            <person name="Liu L."/>
        </authorList>
    </citation>
    <scope>NUCLEOTIDE SEQUENCE [LARGE SCALE GENOMIC DNA]</scope>
    <source>
        <strain evidence="4 5">ZF39</strain>
    </source>
</reference>
<keyword evidence="5" id="KW-1185">Reference proteome</keyword>
<keyword evidence="4" id="KW-0548">Nucleotidyltransferase</keyword>
<dbReference type="PANTHER" id="PTHR21089:SF1">
    <property type="entry name" value="BIFUNCTIONAL 3-DEHYDROQUINATE DEHYDRATASE_SHIKIMATE DEHYDROGENASE, CHLOROPLASTIC"/>
    <property type="match status" value="1"/>
</dbReference>